<evidence type="ECO:0000313" key="2">
    <source>
        <dbReference type="Proteomes" id="UP000288641"/>
    </source>
</evidence>
<evidence type="ECO:0000313" key="1">
    <source>
        <dbReference type="EMBL" id="AZS06361.1"/>
    </source>
</evidence>
<reference evidence="1 2" key="1">
    <citation type="submission" date="2018-10" db="EMBL/GenBank/DDBJ databases">
        <title>Complete genome sequence of Pantoea phage vB_PagS_AAS23.</title>
        <authorList>
            <person name="Truncaite L."/>
            <person name="Simoliuniene M."/>
            <person name="Kazlauskas D."/>
            <person name="Meskys R."/>
            <person name="Simoliunas E."/>
        </authorList>
    </citation>
    <scope>NUCLEOTIDE SEQUENCE [LARGE SCALE GENOMIC DNA]</scope>
    <source>
        <strain evidence="1">AAS23</strain>
    </source>
</reference>
<gene>
    <name evidence="1" type="ORF">AAS23_gp48</name>
</gene>
<sequence>MFLLDLFRFCESQRNFTRQNLAGFVFSHKECDRLARHAGVTTKQFAALVAREFIPRLCTEGYLDLSGGVAWVKNKARRPFRFDLHSIDAKNSKYLRFMVNIEKMSDEELFRDVDKHFC</sequence>
<dbReference type="EMBL" id="MK095606">
    <property type="protein sequence ID" value="AZS06361.1"/>
    <property type="molecule type" value="Genomic_DNA"/>
</dbReference>
<organism evidence="1 2">
    <name type="scientific">Pantoea phage vB_PagS_AAS23</name>
    <dbReference type="NCBI Taxonomy" id="2499073"/>
    <lineage>
        <taxon>Viruses</taxon>
        <taxon>Duplodnaviria</taxon>
        <taxon>Heunggongvirae</taxon>
        <taxon>Uroviricota</taxon>
        <taxon>Caudoviricetes</taxon>
        <taxon>Drexlerviridae</taxon>
        <taxon>Sauletekiovirus</taxon>
        <taxon>Sauletekiovirus AAS23</taxon>
    </lineage>
</organism>
<keyword evidence="2" id="KW-1185">Reference proteome</keyword>
<dbReference type="Proteomes" id="UP000288641">
    <property type="component" value="Segment"/>
</dbReference>
<name>A0A3S9U7R3_9CAUD</name>
<protein>
    <submittedName>
        <fullName evidence="1">Uncharacterized protein</fullName>
    </submittedName>
</protein>
<accession>A0A3S9U7R3</accession>
<proteinExistence type="predicted"/>